<dbReference type="GO" id="GO:0046872">
    <property type="term" value="F:metal ion binding"/>
    <property type="evidence" value="ECO:0007669"/>
    <property type="project" value="UniProtKB-KW"/>
</dbReference>
<evidence type="ECO:0000256" key="8">
    <source>
        <dbReference type="ARBA" id="ARBA00022741"/>
    </source>
</evidence>
<gene>
    <name evidence="20" type="ORF">F2Q68_00020097</name>
</gene>
<dbReference type="Gene3D" id="3.30.200.20">
    <property type="entry name" value="Phosphorylase Kinase, domain 1"/>
    <property type="match status" value="1"/>
</dbReference>
<dbReference type="Pfam" id="PF00069">
    <property type="entry name" value="Pkinase"/>
    <property type="match status" value="1"/>
</dbReference>
<dbReference type="InterPro" id="IPR000719">
    <property type="entry name" value="Prot_kinase_dom"/>
</dbReference>
<evidence type="ECO:0000256" key="4">
    <source>
        <dbReference type="ARBA" id="ARBA00012513"/>
    </source>
</evidence>
<comment type="catalytic activity">
    <reaction evidence="13">
        <text>L-threonyl-[protein] + ATP = O-phospho-L-threonyl-[protein] + ADP + H(+)</text>
        <dbReference type="Rhea" id="RHEA:46608"/>
        <dbReference type="Rhea" id="RHEA-COMP:11060"/>
        <dbReference type="Rhea" id="RHEA-COMP:11605"/>
        <dbReference type="ChEBI" id="CHEBI:15378"/>
        <dbReference type="ChEBI" id="CHEBI:30013"/>
        <dbReference type="ChEBI" id="CHEBI:30616"/>
        <dbReference type="ChEBI" id="CHEBI:61977"/>
        <dbReference type="ChEBI" id="CHEBI:456216"/>
        <dbReference type="EC" id="2.7.11.24"/>
    </reaction>
</comment>
<keyword evidence="9" id="KW-0418">Kinase</keyword>
<evidence type="ECO:0000256" key="1">
    <source>
        <dbReference type="ARBA" id="ARBA00001946"/>
    </source>
</evidence>
<reference evidence="20" key="1">
    <citation type="submission" date="2019-12" db="EMBL/GenBank/DDBJ databases">
        <title>Genome sequencing and annotation of Brassica cretica.</title>
        <authorList>
            <person name="Studholme D.J."/>
            <person name="Sarris P.F."/>
        </authorList>
    </citation>
    <scope>NUCLEOTIDE SEQUENCE</scope>
    <source>
        <strain evidence="20">PFS-001/15</strain>
        <tissue evidence="20">Leaf</tissue>
    </source>
</reference>
<evidence type="ECO:0000259" key="19">
    <source>
        <dbReference type="PROSITE" id="PS50011"/>
    </source>
</evidence>
<evidence type="ECO:0000256" key="12">
    <source>
        <dbReference type="ARBA" id="ARBA00023273"/>
    </source>
</evidence>
<dbReference type="EC" id="2.7.11.1" evidence="4"/>
<dbReference type="AlphaFoldDB" id="A0A8S9FS60"/>
<evidence type="ECO:0000313" key="20">
    <source>
        <dbReference type="EMBL" id="KAF2536795.1"/>
    </source>
</evidence>
<evidence type="ECO:0000256" key="3">
    <source>
        <dbReference type="ARBA" id="ARBA00008832"/>
    </source>
</evidence>
<name>A0A8S9FS60_BRACR</name>
<evidence type="ECO:0000256" key="9">
    <source>
        <dbReference type="ARBA" id="ARBA00022777"/>
    </source>
</evidence>
<comment type="catalytic activity">
    <reaction evidence="15">
        <text>L-seryl-[protein] + ATP = O-phospho-L-seryl-[protein] + ADP + H(+)</text>
        <dbReference type="Rhea" id="RHEA:17989"/>
        <dbReference type="Rhea" id="RHEA-COMP:9863"/>
        <dbReference type="Rhea" id="RHEA-COMP:11604"/>
        <dbReference type="ChEBI" id="CHEBI:15378"/>
        <dbReference type="ChEBI" id="CHEBI:29999"/>
        <dbReference type="ChEBI" id="CHEBI:30616"/>
        <dbReference type="ChEBI" id="CHEBI:83421"/>
        <dbReference type="ChEBI" id="CHEBI:456216"/>
        <dbReference type="EC" id="2.7.11.24"/>
    </reaction>
</comment>
<sequence>YNLIKEVGDGTFGNVWRAVNKQAGEVVAIKKMKKKYFSWEECMNLREVKSLSRMNHPNIVKLKEVIRENDILYFVFEYMQNVSFIVCSEADEIYKICSVVGSPTEETWLEGLNLASVINYQFPQVINNPFVIVQLPGVHLSSLMPYATAEAVNLVERLCSWDPCDRPTAAEALQHPFFQSCYYVPPSLRAKPSVGQRGSLEHQQQSVKRLPATLTCTANNNKAFNSYATPKANALPYGACQTQRKQEMSNKINQETSWNSKPVGSYNVRDAKYIPPPGRKSPPSMNKKWVFPRGPSENANKLANAAVGGGRWSQRQTQQPAMKAGWVGDSGDMFLRPTQPPNPYSRRIAG</sequence>
<organism evidence="20 21">
    <name type="scientific">Brassica cretica</name>
    <name type="common">Mustard</name>
    <dbReference type="NCBI Taxonomy" id="69181"/>
    <lineage>
        <taxon>Eukaryota</taxon>
        <taxon>Viridiplantae</taxon>
        <taxon>Streptophyta</taxon>
        <taxon>Embryophyta</taxon>
        <taxon>Tracheophyta</taxon>
        <taxon>Spermatophyta</taxon>
        <taxon>Magnoliopsida</taxon>
        <taxon>eudicotyledons</taxon>
        <taxon>Gunneridae</taxon>
        <taxon>Pentapetalae</taxon>
        <taxon>rosids</taxon>
        <taxon>malvids</taxon>
        <taxon>Brassicales</taxon>
        <taxon>Brassicaceae</taxon>
        <taxon>Brassiceae</taxon>
        <taxon>Brassica</taxon>
    </lineage>
</organism>
<evidence type="ECO:0000256" key="18">
    <source>
        <dbReference type="SAM" id="MobiDB-lite"/>
    </source>
</evidence>
<dbReference type="InterPro" id="IPR050117">
    <property type="entry name" value="MAPK"/>
</dbReference>
<dbReference type="Proteomes" id="UP000712281">
    <property type="component" value="Unassembled WGS sequence"/>
</dbReference>
<comment type="similarity">
    <text evidence="3">Belongs to the protein kinase superfamily. CMGC Ser/Thr protein kinase family. MAP kinase subfamily.</text>
</comment>
<feature type="region of interest" description="Disordered" evidence="18">
    <location>
        <begin position="305"/>
        <end position="350"/>
    </location>
</feature>
<evidence type="ECO:0000256" key="14">
    <source>
        <dbReference type="ARBA" id="ARBA00047899"/>
    </source>
</evidence>
<dbReference type="GO" id="GO:0004707">
    <property type="term" value="F:MAP kinase activity"/>
    <property type="evidence" value="ECO:0007669"/>
    <property type="project" value="UniProtKB-EC"/>
</dbReference>
<protein>
    <recommendedName>
        <fullName evidence="4">non-specific serine/threonine protein kinase</fullName>
        <ecNumber evidence="4">2.7.11.1</ecNumber>
    </recommendedName>
</protein>
<keyword evidence="7" id="KW-0479">Metal-binding</keyword>
<comment type="subcellular location">
    <subcellularLocation>
        <location evidence="2">Cell projection</location>
        <location evidence="2">Cilium</location>
    </subcellularLocation>
</comment>
<feature type="binding site" evidence="17">
    <location>
        <position position="31"/>
    </location>
    <ligand>
        <name>ATP</name>
        <dbReference type="ChEBI" id="CHEBI:30616"/>
    </ligand>
</feature>
<evidence type="ECO:0000313" key="21">
    <source>
        <dbReference type="Proteomes" id="UP000712281"/>
    </source>
</evidence>
<evidence type="ECO:0000256" key="10">
    <source>
        <dbReference type="ARBA" id="ARBA00022840"/>
    </source>
</evidence>
<keyword evidence="5" id="KW-0723">Serine/threonine-protein kinase</keyword>
<comment type="cofactor">
    <cofactor evidence="1">
        <name>Mg(2+)</name>
        <dbReference type="ChEBI" id="CHEBI:18420"/>
    </cofactor>
</comment>
<dbReference type="Gene3D" id="1.10.510.10">
    <property type="entry name" value="Transferase(Phosphotransferase) domain 1"/>
    <property type="match status" value="1"/>
</dbReference>
<proteinExistence type="inferred from homology"/>
<dbReference type="FunFam" id="3.30.200.20:FF:000071">
    <property type="entry name" value="serine/threonine-protein kinase MAK isoform X1"/>
    <property type="match status" value="1"/>
</dbReference>
<dbReference type="PROSITE" id="PS50011">
    <property type="entry name" value="PROTEIN_KINASE_DOM"/>
    <property type="match status" value="1"/>
</dbReference>
<comment type="catalytic activity">
    <reaction evidence="14">
        <text>L-threonyl-[protein] + ATP = O-phospho-L-threonyl-[protein] + ADP + H(+)</text>
        <dbReference type="Rhea" id="RHEA:46608"/>
        <dbReference type="Rhea" id="RHEA-COMP:11060"/>
        <dbReference type="Rhea" id="RHEA-COMP:11605"/>
        <dbReference type="ChEBI" id="CHEBI:15378"/>
        <dbReference type="ChEBI" id="CHEBI:30013"/>
        <dbReference type="ChEBI" id="CHEBI:30616"/>
        <dbReference type="ChEBI" id="CHEBI:61977"/>
        <dbReference type="ChEBI" id="CHEBI:456216"/>
        <dbReference type="EC" id="2.7.11.1"/>
    </reaction>
</comment>
<evidence type="ECO:0000256" key="2">
    <source>
        <dbReference type="ARBA" id="ARBA00004138"/>
    </source>
</evidence>
<dbReference type="InterPro" id="IPR011009">
    <property type="entry name" value="Kinase-like_dom_sf"/>
</dbReference>
<keyword evidence="11" id="KW-0460">Magnesium</keyword>
<feature type="non-terminal residue" evidence="20">
    <location>
        <position position="1"/>
    </location>
</feature>
<dbReference type="PANTHER" id="PTHR24055">
    <property type="entry name" value="MITOGEN-ACTIVATED PROTEIN KINASE"/>
    <property type="match status" value="1"/>
</dbReference>
<dbReference type="SUPFAM" id="SSF56112">
    <property type="entry name" value="Protein kinase-like (PK-like)"/>
    <property type="match status" value="1"/>
</dbReference>
<evidence type="ECO:0000256" key="13">
    <source>
        <dbReference type="ARBA" id="ARBA00047592"/>
    </source>
</evidence>
<dbReference type="InterPro" id="IPR017441">
    <property type="entry name" value="Protein_kinase_ATP_BS"/>
</dbReference>
<evidence type="ECO:0000256" key="17">
    <source>
        <dbReference type="PROSITE-ProRule" id="PRU10141"/>
    </source>
</evidence>
<evidence type="ECO:0000256" key="5">
    <source>
        <dbReference type="ARBA" id="ARBA00022527"/>
    </source>
</evidence>
<evidence type="ECO:0000256" key="11">
    <source>
        <dbReference type="ARBA" id="ARBA00022842"/>
    </source>
</evidence>
<comment type="catalytic activity">
    <reaction evidence="16">
        <text>L-seryl-[protein] + ATP = O-phospho-L-seryl-[protein] + ADP + H(+)</text>
        <dbReference type="Rhea" id="RHEA:17989"/>
        <dbReference type="Rhea" id="RHEA-COMP:9863"/>
        <dbReference type="Rhea" id="RHEA-COMP:11604"/>
        <dbReference type="ChEBI" id="CHEBI:15378"/>
        <dbReference type="ChEBI" id="CHEBI:29999"/>
        <dbReference type="ChEBI" id="CHEBI:30616"/>
        <dbReference type="ChEBI" id="CHEBI:83421"/>
        <dbReference type="ChEBI" id="CHEBI:456216"/>
        <dbReference type="EC" id="2.7.11.1"/>
    </reaction>
</comment>
<evidence type="ECO:0000256" key="16">
    <source>
        <dbReference type="ARBA" id="ARBA00048679"/>
    </source>
</evidence>
<dbReference type="PROSITE" id="PS00107">
    <property type="entry name" value="PROTEIN_KINASE_ATP"/>
    <property type="match status" value="1"/>
</dbReference>
<keyword evidence="12" id="KW-0966">Cell projection</keyword>
<keyword evidence="8 17" id="KW-0547">Nucleotide-binding</keyword>
<keyword evidence="6" id="KW-0808">Transferase</keyword>
<accession>A0A8S9FS60</accession>
<comment type="caution">
    <text evidence="20">The sequence shown here is derived from an EMBL/GenBank/DDBJ whole genome shotgun (WGS) entry which is preliminary data.</text>
</comment>
<feature type="domain" description="Protein kinase" evidence="19">
    <location>
        <begin position="1"/>
        <end position="350"/>
    </location>
</feature>
<evidence type="ECO:0000256" key="7">
    <source>
        <dbReference type="ARBA" id="ARBA00022723"/>
    </source>
</evidence>
<dbReference type="GO" id="GO:0005524">
    <property type="term" value="F:ATP binding"/>
    <property type="evidence" value="ECO:0007669"/>
    <property type="project" value="UniProtKB-UniRule"/>
</dbReference>
<evidence type="ECO:0000256" key="6">
    <source>
        <dbReference type="ARBA" id="ARBA00022679"/>
    </source>
</evidence>
<evidence type="ECO:0000256" key="15">
    <source>
        <dbReference type="ARBA" id="ARBA00048312"/>
    </source>
</evidence>
<dbReference type="EMBL" id="QGKW02002228">
    <property type="protein sequence ID" value="KAF2536795.1"/>
    <property type="molecule type" value="Genomic_DNA"/>
</dbReference>
<keyword evidence="10 17" id="KW-0067">ATP-binding</keyword>